<dbReference type="GO" id="GO:0005975">
    <property type="term" value="P:carbohydrate metabolic process"/>
    <property type="evidence" value="ECO:0007669"/>
    <property type="project" value="InterPro"/>
</dbReference>
<dbReference type="SUPFAM" id="SSF49899">
    <property type="entry name" value="Concanavalin A-like lectins/glucanases"/>
    <property type="match status" value="1"/>
</dbReference>
<evidence type="ECO:0000256" key="4">
    <source>
        <dbReference type="PIRSR" id="PIRSR606710-1"/>
    </source>
</evidence>
<dbReference type="InterPro" id="IPR051795">
    <property type="entry name" value="Glycosyl_Hydrlase_43"/>
</dbReference>
<organism evidence="9 10">
    <name type="scientific">Bipolaris victoriae (strain FI3)</name>
    <name type="common">Victoria blight of oats agent</name>
    <name type="synonym">Cochliobolus victoriae</name>
    <dbReference type="NCBI Taxonomy" id="930091"/>
    <lineage>
        <taxon>Eukaryota</taxon>
        <taxon>Fungi</taxon>
        <taxon>Dikarya</taxon>
        <taxon>Ascomycota</taxon>
        <taxon>Pezizomycotina</taxon>
        <taxon>Dothideomycetes</taxon>
        <taxon>Pleosporomycetidae</taxon>
        <taxon>Pleosporales</taxon>
        <taxon>Pleosporineae</taxon>
        <taxon>Pleosporaceae</taxon>
        <taxon>Bipolaris</taxon>
    </lineage>
</organism>
<feature type="domain" description="Beta-xylosidase C-terminal Concanavalin A-like" evidence="8">
    <location>
        <begin position="342"/>
        <end position="549"/>
    </location>
</feature>
<dbReference type="Pfam" id="PF17851">
    <property type="entry name" value="GH43_C2"/>
    <property type="match status" value="1"/>
</dbReference>
<dbReference type="Proteomes" id="UP000054337">
    <property type="component" value="Unassembled WGS sequence"/>
</dbReference>
<dbReference type="RefSeq" id="XP_014550296.1">
    <property type="nucleotide sequence ID" value="XM_014694810.1"/>
</dbReference>
<dbReference type="InterPro" id="IPR006710">
    <property type="entry name" value="Glyco_hydro_43"/>
</dbReference>
<comment type="similarity">
    <text evidence="1 6">Belongs to the glycosyl hydrolase 43 family.</text>
</comment>
<dbReference type="PANTHER" id="PTHR42812">
    <property type="entry name" value="BETA-XYLOSIDASE"/>
    <property type="match status" value="1"/>
</dbReference>
<evidence type="ECO:0000256" key="1">
    <source>
        <dbReference type="ARBA" id="ARBA00009865"/>
    </source>
</evidence>
<evidence type="ECO:0000256" key="6">
    <source>
        <dbReference type="RuleBase" id="RU361187"/>
    </source>
</evidence>
<keyword evidence="2 6" id="KW-0378">Hydrolase</keyword>
<keyword evidence="7" id="KW-0732">Signal</keyword>
<dbReference type="SUPFAM" id="SSF75005">
    <property type="entry name" value="Arabinanase/levansucrase/invertase"/>
    <property type="match status" value="1"/>
</dbReference>
<feature type="chain" id="PRO_5004893660" evidence="7">
    <location>
        <begin position="20"/>
        <end position="553"/>
    </location>
</feature>
<dbReference type="InterPro" id="IPR023296">
    <property type="entry name" value="Glyco_hydro_beta-prop_sf"/>
</dbReference>
<keyword evidence="10" id="KW-1185">Reference proteome</keyword>
<feature type="site" description="Important for catalytic activity, responsible for pKa modulation of the active site Glu and correct orientation of both the proton donor and substrate" evidence="5">
    <location>
        <position position="143"/>
    </location>
</feature>
<feature type="active site" description="Proton donor" evidence="4">
    <location>
        <position position="204"/>
    </location>
</feature>
<dbReference type="CDD" id="cd18617">
    <property type="entry name" value="GH43_XynB-like"/>
    <property type="match status" value="1"/>
</dbReference>
<evidence type="ECO:0000256" key="5">
    <source>
        <dbReference type="PIRSR" id="PIRSR606710-2"/>
    </source>
</evidence>
<dbReference type="PANTHER" id="PTHR42812:SF16">
    <property type="entry name" value="HYDROLASE, PUTATIVE (AFU_ORTHOLOGUE AFUA_7G06110)-RELATED"/>
    <property type="match status" value="1"/>
</dbReference>
<accession>W7E9G6</accession>
<dbReference type="HOGENOM" id="CLU_016508_2_0_1"/>
<sequence length="553" mass="61502">MRLIQVSTTVIGLLSHVSAFKNPIISGVNADPSIIRVEDDYFIATSSFEYFPGLPIYHSKNLVDWNLIGHGLTTRNGIFDRALLTSGGIFAPTIRYHNGTFFLTTNYADGFNPSDQRPFFITTNDIFSGDWSKPIYFEQTGIDPDLFFDDDGCVYLSTGLPEFAPQLGNSTIYQSKVDMTTGRSLTEQRMIYRSTLPEDIRWAEGAHVYKINGTYYLSVAEGGTEKLHRQTFHRGPSPSGPWEKSPLGPMVFNGRDTAAPVQQTGHADLVQRPNGKWYSVFLAVRPQAPQNINGTWILGRETFLSPVSWFDGWPLANNGSEITLDMPDPDLPSQLVKNATSSDDFTSSVLDSKWEFRGAPYGDWHRVSNSSLILHGTQRNLKALDGNALLTRRQDSLKSHFSVSIEFKPTKETHEAGITAYVNDAYHNTISVVLCQNQTRTLCLKTATIAQGATVDGNMTTEYFPLPDEYVHDGSAQVRLHIKAAPETYRLGYSSEASSQEPTWLTAFPSSYMAPFYGGRICWNGARMGLYATGNGLPILTDATFRSVRVINE</sequence>
<dbReference type="InterPro" id="IPR041542">
    <property type="entry name" value="GH43_C2"/>
</dbReference>
<dbReference type="AlphaFoldDB" id="W7E9G6"/>
<evidence type="ECO:0000256" key="3">
    <source>
        <dbReference type="ARBA" id="ARBA00023295"/>
    </source>
</evidence>
<evidence type="ECO:0000259" key="8">
    <source>
        <dbReference type="Pfam" id="PF17851"/>
    </source>
</evidence>
<gene>
    <name evidence="9" type="ORF">COCVIDRAFT_115836</name>
</gene>
<dbReference type="Gene3D" id="2.115.10.20">
    <property type="entry name" value="Glycosyl hydrolase domain, family 43"/>
    <property type="match status" value="1"/>
</dbReference>
<evidence type="ECO:0000256" key="7">
    <source>
        <dbReference type="SAM" id="SignalP"/>
    </source>
</evidence>
<evidence type="ECO:0000313" key="9">
    <source>
        <dbReference type="EMBL" id="EUN20722.1"/>
    </source>
</evidence>
<dbReference type="Gene3D" id="2.60.120.200">
    <property type="match status" value="1"/>
</dbReference>
<dbReference type="Pfam" id="PF04616">
    <property type="entry name" value="Glyco_hydro_43"/>
    <property type="match status" value="1"/>
</dbReference>
<name>W7E9G6_BIPV3</name>
<feature type="active site" description="Proton acceptor" evidence="4">
    <location>
        <position position="31"/>
    </location>
</feature>
<evidence type="ECO:0000313" key="10">
    <source>
        <dbReference type="Proteomes" id="UP000054337"/>
    </source>
</evidence>
<reference evidence="9 10" key="1">
    <citation type="journal article" date="2013" name="PLoS Genet.">
        <title>Comparative genome structure, secondary metabolite, and effector coding capacity across Cochliobolus pathogens.</title>
        <authorList>
            <person name="Condon B.J."/>
            <person name="Leng Y."/>
            <person name="Wu D."/>
            <person name="Bushley K.E."/>
            <person name="Ohm R.A."/>
            <person name="Otillar R."/>
            <person name="Martin J."/>
            <person name="Schackwitz W."/>
            <person name="Grimwood J."/>
            <person name="MohdZainudin N."/>
            <person name="Xue C."/>
            <person name="Wang R."/>
            <person name="Manning V.A."/>
            <person name="Dhillon B."/>
            <person name="Tu Z.J."/>
            <person name="Steffenson B.J."/>
            <person name="Salamov A."/>
            <person name="Sun H."/>
            <person name="Lowry S."/>
            <person name="LaButti K."/>
            <person name="Han J."/>
            <person name="Copeland A."/>
            <person name="Lindquist E."/>
            <person name="Barry K."/>
            <person name="Schmutz J."/>
            <person name="Baker S.E."/>
            <person name="Ciuffetti L.M."/>
            <person name="Grigoriev I.V."/>
            <person name="Zhong S."/>
            <person name="Turgeon B.G."/>
        </authorList>
    </citation>
    <scope>NUCLEOTIDE SEQUENCE [LARGE SCALE GENOMIC DNA]</scope>
    <source>
        <strain evidence="9 10">FI3</strain>
    </source>
</reference>
<dbReference type="EMBL" id="KI968899">
    <property type="protein sequence ID" value="EUN20722.1"/>
    <property type="molecule type" value="Genomic_DNA"/>
</dbReference>
<dbReference type="InterPro" id="IPR013320">
    <property type="entry name" value="ConA-like_dom_sf"/>
</dbReference>
<dbReference type="GO" id="GO:0004553">
    <property type="term" value="F:hydrolase activity, hydrolyzing O-glycosyl compounds"/>
    <property type="evidence" value="ECO:0007669"/>
    <property type="project" value="InterPro"/>
</dbReference>
<evidence type="ECO:0000256" key="2">
    <source>
        <dbReference type="ARBA" id="ARBA00022801"/>
    </source>
</evidence>
<proteinExistence type="inferred from homology"/>
<dbReference type="GeneID" id="26250818"/>
<keyword evidence="3 6" id="KW-0326">Glycosidase</keyword>
<protein>
    <submittedName>
        <fullName evidence="9">Glycoside hydrolase family 43 protein</fullName>
    </submittedName>
</protein>
<feature type="signal peptide" evidence="7">
    <location>
        <begin position="1"/>
        <end position="19"/>
    </location>
</feature>